<dbReference type="InterPro" id="IPR050147">
    <property type="entry name" value="Ser/Thr_Dehydratase"/>
</dbReference>
<evidence type="ECO:0000256" key="1">
    <source>
        <dbReference type="ARBA" id="ARBA00001933"/>
    </source>
</evidence>
<dbReference type="InterPro" id="IPR036052">
    <property type="entry name" value="TrpB-like_PALP_sf"/>
</dbReference>
<accession>A0ABQ0MD26</accession>
<dbReference type="EC" id="4.3.1.17" evidence="3"/>
<comment type="catalytic activity">
    <reaction evidence="6">
        <text>L-serine = pyruvate + NH4(+)</text>
        <dbReference type="Rhea" id="RHEA:19169"/>
        <dbReference type="ChEBI" id="CHEBI:15361"/>
        <dbReference type="ChEBI" id="CHEBI:28938"/>
        <dbReference type="ChEBI" id="CHEBI:33384"/>
        <dbReference type="EC" id="4.3.1.17"/>
    </reaction>
</comment>
<evidence type="ECO:0000256" key="5">
    <source>
        <dbReference type="ARBA" id="ARBA00023239"/>
    </source>
</evidence>
<name>A0ABQ0MD26_MYCCL</name>
<evidence type="ECO:0000313" key="8">
    <source>
        <dbReference type="EMBL" id="GAT61248.1"/>
    </source>
</evidence>
<evidence type="ECO:0000256" key="2">
    <source>
        <dbReference type="ARBA" id="ARBA00010869"/>
    </source>
</evidence>
<dbReference type="Pfam" id="PF00291">
    <property type="entry name" value="PALP"/>
    <property type="match status" value="1"/>
</dbReference>
<comment type="cofactor">
    <cofactor evidence="1">
        <name>pyridoxal 5'-phosphate</name>
        <dbReference type="ChEBI" id="CHEBI:597326"/>
    </cofactor>
</comment>
<proteinExistence type="inferred from homology"/>
<dbReference type="PANTHER" id="PTHR48078">
    <property type="entry name" value="THREONINE DEHYDRATASE, MITOCHONDRIAL-RELATED"/>
    <property type="match status" value="1"/>
</dbReference>
<dbReference type="InterPro" id="IPR001926">
    <property type="entry name" value="TrpB-like_PALP"/>
</dbReference>
<organism evidence="8 9">
    <name type="scientific">Mycena chlorophos</name>
    <name type="common">Agaric fungus</name>
    <name type="synonym">Agaricus chlorophos</name>
    <dbReference type="NCBI Taxonomy" id="658473"/>
    <lineage>
        <taxon>Eukaryota</taxon>
        <taxon>Fungi</taxon>
        <taxon>Dikarya</taxon>
        <taxon>Basidiomycota</taxon>
        <taxon>Agaricomycotina</taxon>
        <taxon>Agaricomycetes</taxon>
        <taxon>Agaricomycetidae</taxon>
        <taxon>Agaricales</taxon>
        <taxon>Marasmiineae</taxon>
        <taxon>Mycenaceae</taxon>
        <taxon>Mycena</taxon>
    </lineage>
</organism>
<dbReference type="SUPFAM" id="SSF53686">
    <property type="entry name" value="Tryptophan synthase beta subunit-like PLP-dependent enzymes"/>
    <property type="match status" value="1"/>
</dbReference>
<evidence type="ECO:0000256" key="3">
    <source>
        <dbReference type="ARBA" id="ARBA00012093"/>
    </source>
</evidence>
<gene>
    <name evidence="8" type="ORF">MCHLO_17293</name>
</gene>
<dbReference type="Gene3D" id="3.40.50.1100">
    <property type="match status" value="2"/>
</dbReference>
<dbReference type="EMBL" id="DF850018">
    <property type="protein sequence ID" value="GAT61248.1"/>
    <property type="molecule type" value="Genomic_DNA"/>
</dbReference>
<dbReference type="Proteomes" id="UP000815677">
    <property type="component" value="Unassembled WGS sequence"/>
</dbReference>
<evidence type="ECO:0000259" key="7">
    <source>
        <dbReference type="Pfam" id="PF00291"/>
    </source>
</evidence>
<feature type="domain" description="Tryptophan synthase beta chain-like PALP" evidence="7">
    <location>
        <begin position="3"/>
        <end position="320"/>
    </location>
</feature>
<protein>
    <recommendedName>
        <fullName evidence="3">L-serine ammonia-lyase</fullName>
        <ecNumber evidence="3">4.3.1.17</ecNumber>
    </recommendedName>
</protein>
<sequence length="357" mass="37820">MASPLVRSSRLSDADVSVFLKLETVHPPMSFKWRGMSHFIRRAKEVHGPNVHAIIASGGNAGIAAAAAARVLDVRCTVLLPDWAAQATIDVLKRDNANVLVGGKDYQAVLDASRKLAEETENGLVVPAYDDPIVWEGHSSMITELAEQLATKPSAIFCSVGGAGLLGGIITGCARVGWQDVPIVALETIGSDCFYHSMALNRGASPTSLPDGVTVLRDEVNSVDLARFSTFSSKASGSLGASSPAAGVVKMALDRAGPVTCVTLPDELSMQAASAFADDHKLLVELACSTTLVPAYKRALLDQLVPPTTSPRHCVFIVCGGYKVSVDDVIGYRAQVAAWPRDSFEVYCDGRVIQVEK</sequence>
<dbReference type="PANTHER" id="PTHR48078:SF2">
    <property type="entry name" value="CATABOLIC L-SERINE_THREONINE DEHYDRATASE"/>
    <property type="match status" value="1"/>
</dbReference>
<keyword evidence="5" id="KW-0456">Lyase</keyword>
<evidence type="ECO:0000256" key="6">
    <source>
        <dbReference type="ARBA" id="ARBA00049406"/>
    </source>
</evidence>
<keyword evidence="9" id="KW-1185">Reference proteome</keyword>
<evidence type="ECO:0000256" key="4">
    <source>
        <dbReference type="ARBA" id="ARBA00022898"/>
    </source>
</evidence>
<reference evidence="8" key="1">
    <citation type="submission" date="2014-09" db="EMBL/GenBank/DDBJ databases">
        <title>Genome sequence of the luminous mushroom Mycena chlorophos for searching fungal bioluminescence genes.</title>
        <authorList>
            <person name="Tanaka Y."/>
            <person name="Kasuga D."/>
            <person name="Oba Y."/>
            <person name="Hase S."/>
            <person name="Sato K."/>
            <person name="Oba Y."/>
            <person name="Sakakibara Y."/>
        </authorList>
    </citation>
    <scope>NUCLEOTIDE SEQUENCE</scope>
</reference>
<comment type="similarity">
    <text evidence="2">Belongs to the serine/threonine dehydratase family.</text>
</comment>
<evidence type="ECO:0000313" key="9">
    <source>
        <dbReference type="Proteomes" id="UP000815677"/>
    </source>
</evidence>
<keyword evidence="4" id="KW-0663">Pyridoxal phosphate</keyword>